<evidence type="ECO:0000313" key="1">
    <source>
        <dbReference type="EMBL" id="QDY80868.1"/>
    </source>
</evidence>
<gene>
    <name evidence="1" type="ORF">FQU76_08860</name>
</gene>
<name>A0A5B8IQA8_9ACTN</name>
<sequence length="63" mass="6742">MALETRAWEEIREGRLTVETAGAAQAAITAHALAVGESRYEVEQALKARVRQPAEPPAPEGEG</sequence>
<keyword evidence="2" id="KW-1185">Reference proteome</keyword>
<dbReference type="EMBL" id="CP042266">
    <property type="protein sequence ID" value="QDY80868.1"/>
    <property type="molecule type" value="Genomic_DNA"/>
</dbReference>
<protein>
    <submittedName>
        <fullName evidence="1">Uncharacterized protein</fullName>
    </submittedName>
</protein>
<dbReference type="KEGG" id="sqz:FQU76_08860"/>
<accession>A0A5B8IQA8</accession>
<evidence type="ECO:0000313" key="2">
    <source>
        <dbReference type="Proteomes" id="UP000320580"/>
    </source>
</evidence>
<organism evidence="1 2">
    <name type="scientific">Streptomyces qinzhouensis</name>
    <dbReference type="NCBI Taxonomy" id="2599401"/>
    <lineage>
        <taxon>Bacteria</taxon>
        <taxon>Bacillati</taxon>
        <taxon>Actinomycetota</taxon>
        <taxon>Actinomycetes</taxon>
        <taxon>Kitasatosporales</taxon>
        <taxon>Streptomycetaceae</taxon>
        <taxon>Streptomyces</taxon>
    </lineage>
</organism>
<dbReference type="Proteomes" id="UP000320580">
    <property type="component" value="Chromosome"/>
</dbReference>
<dbReference type="AlphaFoldDB" id="A0A5B8IQA8"/>
<proteinExistence type="predicted"/>
<reference evidence="1 2" key="1">
    <citation type="submission" date="2019-07" db="EMBL/GenBank/DDBJ databases">
        <authorList>
            <person name="Zhu P."/>
        </authorList>
    </citation>
    <scope>NUCLEOTIDE SEQUENCE [LARGE SCALE GENOMIC DNA]</scope>
    <source>
        <strain evidence="1 2">SSL-25</strain>
    </source>
</reference>